<evidence type="ECO:0000256" key="1">
    <source>
        <dbReference type="SAM" id="Phobius"/>
    </source>
</evidence>
<protein>
    <submittedName>
        <fullName evidence="2">Uncharacterized protein</fullName>
    </submittedName>
</protein>
<feature type="transmembrane region" description="Helical" evidence="1">
    <location>
        <begin position="98"/>
        <end position="122"/>
    </location>
</feature>
<evidence type="ECO:0000313" key="3">
    <source>
        <dbReference type="Proteomes" id="UP001151760"/>
    </source>
</evidence>
<name>A0ABQ4XM46_9ASTR</name>
<keyword evidence="1" id="KW-0472">Membrane</keyword>
<reference evidence="2" key="1">
    <citation type="journal article" date="2022" name="Int. J. Mol. Sci.">
        <title>Draft Genome of Tanacetum Coccineum: Genomic Comparison of Closely Related Tanacetum-Family Plants.</title>
        <authorList>
            <person name="Yamashiro T."/>
            <person name="Shiraishi A."/>
            <person name="Nakayama K."/>
            <person name="Satake H."/>
        </authorList>
    </citation>
    <scope>NUCLEOTIDE SEQUENCE</scope>
</reference>
<keyword evidence="1" id="KW-0812">Transmembrane</keyword>
<dbReference type="Proteomes" id="UP001151760">
    <property type="component" value="Unassembled WGS sequence"/>
</dbReference>
<dbReference type="EMBL" id="BQNB010009610">
    <property type="protein sequence ID" value="GJS65877.1"/>
    <property type="molecule type" value="Genomic_DNA"/>
</dbReference>
<organism evidence="2 3">
    <name type="scientific">Tanacetum coccineum</name>
    <dbReference type="NCBI Taxonomy" id="301880"/>
    <lineage>
        <taxon>Eukaryota</taxon>
        <taxon>Viridiplantae</taxon>
        <taxon>Streptophyta</taxon>
        <taxon>Embryophyta</taxon>
        <taxon>Tracheophyta</taxon>
        <taxon>Spermatophyta</taxon>
        <taxon>Magnoliopsida</taxon>
        <taxon>eudicotyledons</taxon>
        <taxon>Gunneridae</taxon>
        <taxon>Pentapetalae</taxon>
        <taxon>asterids</taxon>
        <taxon>campanulids</taxon>
        <taxon>Asterales</taxon>
        <taxon>Asteraceae</taxon>
        <taxon>Asteroideae</taxon>
        <taxon>Anthemideae</taxon>
        <taxon>Anthemidinae</taxon>
        <taxon>Tanacetum</taxon>
    </lineage>
</organism>
<evidence type="ECO:0000313" key="2">
    <source>
        <dbReference type="EMBL" id="GJS65877.1"/>
    </source>
</evidence>
<accession>A0ABQ4XM46</accession>
<sequence>MTSILLKKWKLLKKPKSQLSIRGVFVDGERITDPLNVKHAFFSQFANRFDKSHEYRVQIDSQFPNILSMDQVEELEREVTYDEVKKAVWEYRENKSPVLMVTHLSSVVGGITWMIFSINLVLAINGVYGLKAVFLPLWGQFSSMGVFHQNFMFSKD</sequence>
<keyword evidence="1" id="KW-1133">Transmembrane helix</keyword>
<reference evidence="2" key="2">
    <citation type="submission" date="2022-01" db="EMBL/GenBank/DDBJ databases">
        <authorList>
            <person name="Yamashiro T."/>
            <person name="Shiraishi A."/>
            <person name="Satake H."/>
            <person name="Nakayama K."/>
        </authorList>
    </citation>
    <scope>NUCLEOTIDE SEQUENCE</scope>
</reference>
<comment type="caution">
    <text evidence="2">The sequence shown here is derived from an EMBL/GenBank/DDBJ whole genome shotgun (WGS) entry which is preliminary data.</text>
</comment>
<gene>
    <name evidence="2" type="ORF">Tco_0680441</name>
</gene>
<proteinExistence type="predicted"/>
<keyword evidence="3" id="KW-1185">Reference proteome</keyword>